<dbReference type="InterPro" id="IPR003961">
    <property type="entry name" value="FN3_dom"/>
</dbReference>
<evidence type="ECO:0000313" key="1">
    <source>
        <dbReference type="WBParaSite" id="ECPE_0001830901-mRNA-1"/>
    </source>
</evidence>
<proteinExistence type="predicted"/>
<accession>A0A183BGC4</accession>
<dbReference type="InterPro" id="IPR036116">
    <property type="entry name" value="FN3_sf"/>
</dbReference>
<organism evidence="1">
    <name type="scientific">Echinostoma caproni</name>
    <dbReference type="NCBI Taxonomy" id="27848"/>
    <lineage>
        <taxon>Eukaryota</taxon>
        <taxon>Metazoa</taxon>
        <taxon>Spiralia</taxon>
        <taxon>Lophotrochozoa</taxon>
        <taxon>Platyhelminthes</taxon>
        <taxon>Trematoda</taxon>
        <taxon>Digenea</taxon>
        <taxon>Plagiorchiida</taxon>
        <taxon>Echinostomata</taxon>
        <taxon>Echinostomatoidea</taxon>
        <taxon>Echinostomatidae</taxon>
        <taxon>Echinostoma</taxon>
    </lineage>
</organism>
<dbReference type="SUPFAM" id="SSF49265">
    <property type="entry name" value="Fibronectin type III"/>
    <property type="match status" value="1"/>
</dbReference>
<dbReference type="InterPro" id="IPR013783">
    <property type="entry name" value="Ig-like_fold"/>
</dbReference>
<sequence>LHEIEALDSARIRVRWLAAPSGPSVDWSNGTLETTVRPSQVQQFLVQWSPFPFTDWDEKRVRVFGPGGSHTVPGRQVYELVIGGLLSRTAYRIRITAIGSEGMGSALDLGPLKTKGQGE</sequence>
<dbReference type="CDD" id="cd00063">
    <property type="entry name" value="FN3"/>
    <property type="match status" value="1"/>
</dbReference>
<protein>
    <submittedName>
        <fullName evidence="1">Fibronectin type-III domain-containing protein</fullName>
    </submittedName>
</protein>
<dbReference type="AlphaFoldDB" id="A0A183BGC4"/>
<dbReference type="Gene3D" id="2.60.40.10">
    <property type="entry name" value="Immunoglobulins"/>
    <property type="match status" value="1"/>
</dbReference>
<name>A0A183BGC4_9TREM</name>
<reference evidence="1" key="1">
    <citation type="submission" date="2016-06" db="UniProtKB">
        <authorList>
            <consortium name="WormBaseParasite"/>
        </authorList>
    </citation>
    <scope>IDENTIFICATION</scope>
</reference>
<dbReference type="WBParaSite" id="ECPE_0001830901-mRNA-1">
    <property type="protein sequence ID" value="ECPE_0001830901-mRNA-1"/>
    <property type="gene ID" value="ECPE_0001830901"/>
</dbReference>